<dbReference type="EMBL" id="JACIEK010000001">
    <property type="protein sequence ID" value="MBB3996995.1"/>
    <property type="molecule type" value="Genomic_DNA"/>
</dbReference>
<evidence type="ECO:0000313" key="2">
    <source>
        <dbReference type="Proteomes" id="UP000542776"/>
    </source>
</evidence>
<keyword evidence="2" id="KW-1185">Reference proteome</keyword>
<accession>A0A7W6H2T0</accession>
<proteinExistence type="predicted"/>
<organism evidence="1 2">
    <name type="scientific">Aureimonas pseudogalii</name>
    <dbReference type="NCBI Taxonomy" id="1744844"/>
    <lineage>
        <taxon>Bacteria</taxon>
        <taxon>Pseudomonadati</taxon>
        <taxon>Pseudomonadota</taxon>
        <taxon>Alphaproteobacteria</taxon>
        <taxon>Hyphomicrobiales</taxon>
        <taxon>Aurantimonadaceae</taxon>
        <taxon>Aureimonas</taxon>
    </lineage>
</organism>
<dbReference type="AlphaFoldDB" id="A0A7W6H2T0"/>
<evidence type="ECO:0000313" key="1">
    <source>
        <dbReference type="EMBL" id="MBB3996995.1"/>
    </source>
</evidence>
<comment type="caution">
    <text evidence="1">The sequence shown here is derived from an EMBL/GenBank/DDBJ whole genome shotgun (WGS) entry which is preliminary data.</text>
</comment>
<protein>
    <submittedName>
        <fullName evidence="1">Uncharacterized protein</fullName>
    </submittedName>
</protein>
<reference evidence="1 2" key="1">
    <citation type="submission" date="2020-08" db="EMBL/GenBank/DDBJ databases">
        <title>Genomic Encyclopedia of Type Strains, Phase IV (KMG-IV): sequencing the most valuable type-strain genomes for metagenomic binning, comparative biology and taxonomic classification.</title>
        <authorList>
            <person name="Goeker M."/>
        </authorList>
    </citation>
    <scope>NUCLEOTIDE SEQUENCE [LARGE SCALE GENOMIC DNA]</scope>
    <source>
        <strain evidence="1 2">DSM 102238</strain>
    </source>
</reference>
<name>A0A7W6H2T0_9HYPH</name>
<dbReference type="Proteomes" id="UP000542776">
    <property type="component" value="Unassembled WGS sequence"/>
</dbReference>
<gene>
    <name evidence="1" type="ORF">GGR04_000816</name>
</gene>
<dbReference type="RefSeq" id="WP_183198094.1">
    <property type="nucleotide sequence ID" value="NZ_JACIEK010000001.1"/>
</dbReference>
<sequence length="69" mass="7712">MIDDHEPLMAPSSLDHVEWVAYLRLIRSELATLSPVAAQCIEWAEDILRREDAAGTRLLPVTSAVALRQ</sequence>